<feature type="binding site" evidence="7">
    <location>
        <position position="249"/>
    </location>
    <ligand>
        <name>substrate</name>
    </ligand>
</feature>
<dbReference type="PANTHER" id="PTHR11113">
    <property type="entry name" value="N-ACETYLGLUCOSAMINE-6-PHOSPHATE DEACETYLASE"/>
    <property type="match status" value="1"/>
</dbReference>
<keyword evidence="2 8" id="KW-0479">Metal-binding</keyword>
<reference evidence="12" key="1">
    <citation type="submission" date="2016-10" db="EMBL/GenBank/DDBJ databases">
        <authorList>
            <person name="Varghese N."/>
            <person name="Submissions S."/>
        </authorList>
    </citation>
    <scope>NUCLEOTIDE SEQUENCE [LARGE SCALE GENOMIC DNA]</scope>
    <source>
        <strain evidence="12">DSM 22965</strain>
    </source>
</reference>
<accession>A0A1H1R1T4</accession>
<feature type="binding site" evidence="8">
    <location>
        <position position="238"/>
    </location>
    <ligand>
        <name>Zn(2+)</name>
        <dbReference type="ChEBI" id="CHEBI:29105"/>
    </ligand>
</feature>
<feature type="binding site" evidence="7">
    <location>
        <begin position="241"/>
        <end position="242"/>
    </location>
    <ligand>
        <name>substrate</name>
    </ligand>
</feature>
<dbReference type="RefSeq" id="WP_231945465.1">
    <property type="nucleotide sequence ID" value="NZ_LT629734.1"/>
</dbReference>
<feature type="region of interest" description="Disordered" evidence="9">
    <location>
        <begin position="1"/>
        <end position="24"/>
    </location>
</feature>
<keyword evidence="12" id="KW-1185">Reference proteome</keyword>
<keyword evidence="3 5" id="KW-0378">Hydrolase</keyword>
<evidence type="ECO:0000256" key="5">
    <source>
        <dbReference type="PIRNR" id="PIRNR038994"/>
    </source>
</evidence>
<dbReference type="GO" id="GO:0006046">
    <property type="term" value="P:N-acetylglucosamine catabolic process"/>
    <property type="evidence" value="ECO:0007669"/>
    <property type="project" value="TreeGrafter"/>
</dbReference>
<evidence type="ECO:0000256" key="1">
    <source>
        <dbReference type="ARBA" id="ARBA00010716"/>
    </source>
</evidence>
<feature type="domain" description="Amidohydrolase-related" evidence="10">
    <location>
        <begin position="77"/>
        <end position="398"/>
    </location>
</feature>
<evidence type="ECO:0000259" key="10">
    <source>
        <dbReference type="Pfam" id="PF01979"/>
    </source>
</evidence>
<gene>
    <name evidence="11" type="ORF">SAMN04489719_1994</name>
</gene>
<dbReference type="Gene3D" id="2.30.40.10">
    <property type="entry name" value="Urease, subunit C, domain 1"/>
    <property type="match status" value="1"/>
</dbReference>
<evidence type="ECO:0000313" key="11">
    <source>
        <dbReference type="EMBL" id="SDS29708.1"/>
    </source>
</evidence>
<feature type="active site" description="Proton donor/acceptor" evidence="6">
    <location>
        <position position="295"/>
    </location>
</feature>
<evidence type="ECO:0000256" key="2">
    <source>
        <dbReference type="ARBA" id="ARBA00022723"/>
    </source>
</evidence>
<evidence type="ECO:0000256" key="4">
    <source>
        <dbReference type="ARBA" id="ARBA00023277"/>
    </source>
</evidence>
<dbReference type="PANTHER" id="PTHR11113:SF14">
    <property type="entry name" value="N-ACETYLGLUCOSAMINE-6-PHOSPHATE DEACETYLASE"/>
    <property type="match status" value="1"/>
</dbReference>
<evidence type="ECO:0000256" key="7">
    <source>
        <dbReference type="PIRSR" id="PIRSR038994-2"/>
    </source>
</evidence>
<evidence type="ECO:0000313" key="12">
    <source>
        <dbReference type="Proteomes" id="UP000199649"/>
    </source>
</evidence>
<dbReference type="InterPro" id="IPR006680">
    <property type="entry name" value="Amidohydro-rel"/>
</dbReference>
<dbReference type="Pfam" id="PF01979">
    <property type="entry name" value="Amidohydro_1"/>
    <property type="match status" value="1"/>
</dbReference>
<dbReference type="SUPFAM" id="SSF51556">
    <property type="entry name" value="Metallo-dependent hydrolases"/>
    <property type="match status" value="1"/>
</dbReference>
<dbReference type="EMBL" id="LT629734">
    <property type="protein sequence ID" value="SDS29708.1"/>
    <property type="molecule type" value="Genomic_DNA"/>
</dbReference>
<evidence type="ECO:0000256" key="8">
    <source>
        <dbReference type="PIRSR" id="PIRSR038994-3"/>
    </source>
</evidence>
<feature type="binding site" evidence="7">
    <location>
        <position position="273"/>
    </location>
    <ligand>
        <name>substrate</name>
    </ligand>
</feature>
<feature type="binding site" evidence="7">
    <location>
        <begin position="329"/>
        <end position="331"/>
    </location>
    <ligand>
        <name>substrate</name>
    </ligand>
</feature>
<dbReference type="InterPro" id="IPR011059">
    <property type="entry name" value="Metal-dep_hydrolase_composite"/>
</dbReference>
<protein>
    <submittedName>
        <fullName evidence="11">N-acetylglucosamine 6-phosphate deacetylase</fullName>
    </submittedName>
</protein>
<dbReference type="SUPFAM" id="SSF51338">
    <property type="entry name" value="Composite domain of metallo-dependent hydrolases"/>
    <property type="match status" value="1"/>
</dbReference>
<dbReference type="Proteomes" id="UP000199649">
    <property type="component" value="Chromosome I"/>
</dbReference>
<sequence>MTTPDETTPDVTDRAARTAASGERDPAGATLLLRARRALLEGVIVPDAWVQAEGGVITALGQGAPPRAPDVEVDGTLAPGFVDLHCHGGLGGAFDDDEPDWDAILGLHEAHGTTRQAISLVTAPLPDLLPRVRAAAARAAADPAVLGVHLEGPFLADSHRGAHDPAALQAPTPASVEALLEAGDGQLLQVTIAPELPGALDAIGSFADAGVRVAVGHTGADAATVRAAFDAGATLLTHACNGMPPMHHRSPGPLAAALLDERVTLEAIADGEHVAPEMLAVLLQAAPGRVALVSDAMAAAGMPDGDYRIGGLDVRVEAGLPRLAGGGSIAGSTLTLDHAVRVLVAAGAPLAVALDAAARAGADAVDRPDLGRLRAGAAADLVALDDDLAVTGVWRDGHRIASR</sequence>
<feature type="compositionally biased region" description="Basic and acidic residues" evidence="9">
    <location>
        <begin position="11"/>
        <end position="24"/>
    </location>
</feature>
<keyword evidence="4 5" id="KW-0119">Carbohydrate metabolism</keyword>
<comment type="similarity">
    <text evidence="1 5">Belongs to the metallo-dependent hydrolases superfamily. NagA family.</text>
</comment>
<feature type="binding site" evidence="8">
    <location>
        <position position="217"/>
    </location>
    <ligand>
        <name>Zn(2+)</name>
        <dbReference type="ChEBI" id="CHEBI:29105"/>
    </ligand>
</feature>
<name>A0A1H1R1T4_9MICO</name>
<dbReference type="GO" id="GO:0008448">
    <property type="term" value="F:N-acetylglucosamine-6-phosphate deacetylase activity"/>
    <property type="evidence" value="ECO:0007669"/>
    <property type="project" value="InterPro"/>
</dbReference>
<dbReference type="GO" id="GO:0046872">
    <property type="term" value="F:metal ion binding"/>
    <property type="evidence" value="ECO:0007669"/>
    <property type="project" value="UniProtKB-KW"/>
</dbReference>
<evidence type="ECO:0000256" key="9">
    <source>
        <dbReference type="SAM" id="MobiDB-lite"/>
    </source>
</evidence>
<proteinExistence type="inferred from homology"/>
<dbReference type="Gene3D" id="3.20.20.140">
    <property type="entry name" value="Metal-dependent hydrolases"/>
    <property type="match status" value="1"/>
</dbReference>
<evidence type="ECO:0000256" key="3">
    <source>
        <dbReference type="ARBA" id="ARBA00022801"/>
    </source>
</evidence>
<dbReference type="InterPro" id="IPR003764">
    <property type="entry name" value="GlcNAc_6-P_deAcase"/>
</dbReference>
<dbReference type="STRING" id="684552.SAMN04489719_1994"/>
<comment type="cofactor">
    <cofactor evidence="8">
        <name>a divalent metal cation</name>
        <dbReference type="ChEBI" id="CHEBI:60240"/>
    </cofactor>
    <text evidence="8">Binds 1 divalent metal cation per subunit.</text>
</comment>
<feature type="binding site" evidence="8">
    <location>
        <position position="151"/>
    </location>
    <ligand>
        <name>Zn(2+)</name>
        <dbReference type="ChEBI" id="CHEBI:29105"/>
    </ligand>
</feature>
<feature type="binding site" evidence="7">
    <location>
        <position position="162"/>
    </location>
    <ligand>
        <name>substrate</name>
    </ligand>
</feature>
<dbReference type="InterPro" id="IPR032466">
    <property type="entry name" value="Metal_Hydrolase"/>
</dbReference>
<dbReference type="AlphaFoldDB" id="A0A1H1R1T4"/>
<evidence type="ECO:0000256" key="6">
    <source>
        <dbReference type="PIRSR" id="PIRSR038994-1"/>
    </source>
</evidence>
<dbReference type="PIRSF" id="PIRSF038994">
    <property type="entry name" value="NagA"/>
    <property type="match status" value="1"/>
</dbReference>
<feature type="compositionally biased region" description="Low complexity" evidence="9">
    <location>
        <begin position="1"/>
        <end position="10"/>
    </location>
</feature>
<organism evidence="11 12">
    <name type="scientific">Agrococcus carbonis</name>
    <dbReference type="NCBI Taxonomy" id="684552"/>
    <lineage>
        <taxon>Bacteria</taxon>
        <taxon>Bacillati</taxon>
        <taxon>Actinomycetota</taxon>
        <taxon>Actinomycetes</taxon>
        <taxon>Micrococcales</taxon>
        <taxon>Microbacteriaceae</taxon>
        <taxon>Agrococcus</taxon>
    </lineage>
</organism>